<feature type="compositionally biased region" description="Gly residues" evidence="5">
    <location>
        <begin position="453"/>
        <end position="464"/>
    </location>
</feature>
<dbReference type="KEGG" id="bpg:Bathy01g07030"/>
<gene>
    <name evidence="7" type="ORF">Bathy01g07030</name>
</gene>
<feature type="compositionally biased region" description="Basic and acidic residues" evidence="5">
    <location>
        <begin position="128"/>
        <end position="163"/>
    </location>
</feature>
<sequence length="641" mass="70943">MGGGGVNSENSDEEAWDALERRLDDPSSSNHPTTTTTRTSITATTTTRSSRGTDHHLKSSSKTISDDDEGGGKGLKKKEERRRKGRADDREDEKKTTSSINEREFSGDDEDDDDGRGRGGKKRATSASDEKRGRRGGRESEEDGKRLDRRGSSRDRSRERERGSGGGGGGSRGEKRQRHRSRSRDYRDNGRRGGGSGRGRDRERDDSRDRSNNKPRETSAEREANRRRKKEERRAMEEKRALEKIDRDTRTCFAYNLSTKSDERDIFKFFMKAGEVTDVRIIYDRNRPISKGMAYVEFQDKSSIPKALELTGETLRGQKVMVKHSEAEKNIAWEAEQAAKGVTGKGKRGNGDGTQQSGPCALFVAGLHEGLAEEDVKAVFEPFGALDAIEISRDGNGQSNGHGIVQYREWSHAMLAVSQLNGLELVGQALKISVAAGQGGAKNDNKNRNNDRSGGGDVGGGGGGGEEDDDDRVGGQMDDTATYAKMDAAKRAELMQKLAGGDATTIGAIPTATLTHNAVKIKTKEEEKRELIMMTQGFFGPSSPIPTKCVLLKNLFDPAEETDEEWWLDIEEDVKGEVSKYGECVHAHVDKENPYGFCYLKFDDVEAAKKAQFGLNNRWFAGRSIICDFQFVEPYNKHFKL</sequence>
<dbReference type="EMBL" id="FO082278">
    <property type="protein sequence ID" value="CCO14039.1"/>
    <property type="molecule type" value="Genomic_DNA"/>
</dbReference>
<reference evidence="7 8" key="1">
    <citation type="submission" date="2011-10" db="EMBL/GenBank/DDBJ databases">
        <authorList>
            <person name="Genoscope - CEA"/>
        </authorList>
    </citation>
    <scope>NUCLEOTIDE SEQUENCE [LARGE SCALE GENOMIC DNA]</scope>
    <source>
        <strain evidence="7 8">RCC 1105</strain>
    </source>
</reference>
<dbReference type="Pfam" id="PF15519">
    <property type="entry name" value="RBM39linker"/>
    <property type="match status" value="1"/>
</dbReference>
<organism evidence="7 8">
    <name type="scientific">Bathycoccus prasinos</name>
    <dbReference type="NCBI Taxonomy" id="41875"/>
    <lineage>
        <taxon>Eukaryota</taxon>
        <taxon>Viridiplantae</taxon>
        <taxon>Chlorophyta</taxon>
        <taxon>Mamiellophyceae</taxon>
        <taxon>Mamiellales</taxon>
        <taxon>Bathycoccaceae</taxon>
        <taxon>Bathycoccus</taxon>
    </lineage>
</organism>
<dbReference type="eggNOG" id="KOG0147">
    <property type="taxonomic scope" value="Eukaryota"/>
</dbReference>
<dbReference type="InterPro" id="IPR006509">
    <property type="entry name" value="RBM39_SF"/>
</dbReference>
<keyword evidence="8" id="KW-1185">Reference proteome</keyword>
<keyword evidence="1" id="KW-0597">Phosphoprotein</keyword>
<evidence type="ECO:0000256" key="2">
    <source>
        <dbReference type="ARBA" id="ARBA00022737"/>
    </source>
</evidence>
<feature type="region of interest" description="Disordered" evidence="5">
    <location>
        <begin position="1"/>
        <end position="238"/>
    </location>
</feature>
<evidence type="ECO:0000256" key="3">
    <source>
        <dbReference type="ARBA" id="ARBA00022884"/>
    </source>
</evidence>
<evidence type="ECO:0000256" key="5">
    <source>
        <dbReference type="SAM" id="MobiDB-lite"/>
    </source>
</evidence>
<evidence type="ECO:0000259" key="6">
    <source>
        <dbReference type="PROSITE" id="PS50102"/>
    </source>
</evidence>
<dbReference type="InterPro" id="IPR029123">
    <property type="entry name" value="RBM39_linker"/>
</dbReference>
<evidence type="ECO:0000256" key="1">
    <source>
        <dbReference type="ARBA" id="ARBA00022553"/>
    </source>
</evidence>
<dbReference type="NCBIfam" id="TIGR01622">
    <property type="entry name" value="SF-CC1"/>
    <property type="match status" value="1"/>
</dbReference>
<keyword evidence="3 4" id="KW-0694">RNA-binding</keyword>
<dbReference type="SMART" id="SM00360">
    <property type="entry name" value="RRM"/>
    <property type="match status" value="3"/>
</dbReference>
<dbReference type="GO" id="GO:0005634">
    <property type="term" value="C:nucleus"/>
    <property type="evidence" value="ECO:0007669"/>
    <property type="project" value="InterPro"/>
</dbReference>
<dbReference type="SUPFAM" id="SSF54928">
    <property type="entry name" value="RNA-binding domain, RBD"/>
    <property type="match status" value="2"/>
</dbReference>
<evidence type="ECO:0000313" key="8">
    <source>
        <dbReference type="Proteomes" id="UP000198341"/>
    </source>
</evidence>
<dbReference type="STRING" id="41875.K8E8Y2"/>
<dbReference type="GO" id="GO:0003723">
    <property type="term" value="F:RNA binding"/>
    <property type="evidence" value="ECO:0007669"/>
    <property type="project" value="UniProtKB-UniRule"/>
</dbReference>
<dbReference type="GO" id="GO:0006397">
    <property type="term" value="P:mRNA processing"/>
    <property type="evidence" value="ECO:0007669"/>
    <property type="project" value="InterPro"/>
</dbReference>
<protein>
    <recommendedName>
        <fullName evidence="6">RRM domain-containing protein</fullName>
    </recommendedName>
</protein>
<dbReference type="InterPro" id="IPR012677">
    <property type="entry name" value="Nucleotide-bd_a/b_plait_sf"/>
</dbReference>
<keyword evidence="2" id="KW-0677">Repeat</keyword>
<evidence type="ECO:0000256" key="4">
    <source>
        <dbReference type="PROSITE-ProRule" id="PRU00176"/>
    </source>
</evidence>
<dbReference type="GeneID" id="19018437"/>
<dbReference type="Proteomes" id="UP000198341">
    <property type="component" value="Chromosome 1"/>
</dbReference>
<dbReference type="AlphaFoldDB" id="K8E8Y2"/>
<feature type="compositionally biased region" description="Low complexity" evidence="5">
    <location>
        <begin position="33"/>
        <end position="50"/>
    </location>
</feature>
<evidence type="ECO:0000313" key="7">
    <source>
        <dbReference type="EMBL" id="CCO14039.1"/>
    </source>
</evidence>
<name>K8E8Y2_9CHLO</name>
<proteinExistence type="predicted"/>
<dbReference type="InterPro" id="IPR000504">
    <property type="entry name" value="RRM_dom"/>
</dbReference>
<feature type="domain" description="RRM" evidence="6">
    <location>
        <begin position="250"/>
        <end position="327"/>
    </location>
</feature>
<feature type="compositionally biased region" description="Basic and acidic residues" evidence="5">
    <location>
        <begin position="198"/>
        <end position="224"/>
    </location>
</feature>
<dbReference type="InterPro" id="IPR035979">
    <property type="entry name" value="RBD_domain_sf"/>
</dbReference>
<dbReference type="PANTHER" id="PTHR48036">
    <property type="entry name" value="SPLICING FACTOR (PAD-1), PUTATIVE (AFU_ORTHOLOGUE AFUA_1G15810)-RELATED"/>
    <property type="match status" value="1"/>
</dbReference>
<accession>K8E8Y2</accession>
<feature type="compositionally biased region" description="Basic and acidic residues" evidence="5">
    <location>
        <begin position="86"/>
        <end position="106"/>
    </location>
</feature>
<dbReference type="RefSeq" id="XP_007515160.1">
    <property type="nucleotide sequence ID" value="XM_007515098.1"/>
</dbReference>
<dbReference type="Gene3D" id="3.30.70.330">
    <property type="match status" value="3"/>
</dbReference>
<dbReference type="PROSITE" id="PS50102">
    <property type="entry name" value="RRM"/>
    <property type="match status" value="2"/>
</dbReference>
<feature type="compositionally biased region" description="Basic residues" evidence="5">
    <location>
        <begin position="74"/>
        <end position="85"/>
    </location>
</feature>
<dbReference type="CDD" id="cd12285">
    <property type="entry name" value="RRM3_RBM39_like"/>
    <property type="match status" value="1"/>
</dbReference>
<feature type="domain" description="RRM" evidence="6">
    <location>
        <begin position="360"/>
        <end position="437"/>
    </location>
</feature>
<feature type="region of interest" description="Disordered" evidence="5">
    <location>
        <begin position="437"/>
        <end position="477"/>
    </location>
</feature>
<dbReference type="Pfam" id="PF00076">
    <property type="entry name" value="RRM_1"/>
    <property type="match status" value="3"/>
</dbReference>
<dbReference type="OrthoDB" id="8123449at2759"/>